<evidence type="ECO:0000256" key="1">
    <source>
        <dbReference type="SAM" id="MobiDB-lite"/>
    </source>
</evidence>
<reference evidence="2 3" key="1">
    <citation type="submission" date="2016-01" db="EMBL/GenBank/DDBJ databases">
        <title>The new phylogeny of the genus Mycobacterium.</title>
        <authorList>
            <person name="Tarcisio F."/>
            <person name="Conor M."/>
            <person name="Antonella G."/>
            <person name="Elisabetta G."/>
            <person name="Giulia F.S."/>
            <person name="Sara T."/>
            <person name="Anna F."/>
            <person name="Clotilde B."/>
            <person name="Roberto B."/>
            <person name="Veronica D.S."/>
            <person name="Fabio R."/>
            <person name="Monica P."/>
            <person name="Olivier J."/>
            <person name="Enrico T."/>
            <person name="Nicola S."/>
        </authorList>
    </citation>
    <scope>NUCLEOTIDE SEQUENCE [LARGE SCALE GENOMIC DNA]</scope>
    <source>
        <strain evidence="2 3">DSM 44179</strain>
    </source>
</reference>
<dbReference type="RefSeq" id="WP_085092870.1">
    <property type="nucleotide sequence ID" value="NZ_AP022603.1"/>
</dbReference>
<dbReference type="Pfam" id="PF10774">
    <property type="entry name" value="DUF4226"/>
    <property type="match status" value="1"/>
</dbReference>
<dbReference type="Proteomes" id="UP000193484">
    <property type="component" value="Unassembled WGS sequence"/>
</dbReference>
<comment type="caution">
    <text evidence="2">The sequence shown here is derived from an EMBL/GenBank/DDBJ whole genome shotgun (WGS) entry which is preliminary data.</text>
</comment>
<dbReference type="STRING" id="1793.AWC04_02765"/>
<feature type="region of interest" description="Disordered" evidence="1">
    <location>
        <begin position="479"/>
        <end position="498"/>
    </location>
</feature>
<protein>
    <submittedName>
        <fullName evidence="2">Uncharacterized protein</fullName>
    </submittedName>
</protein>
<dbReference type="InterPro" id="IPR019710">
    <property type="entry name" value="DUF4226"/>
</dbReference>
<evidence type="ECO:0000313" key="3">
    <source>
        <dbReference type="Proteomes" id="UP000193484"/>
    </source>
</evidence>
<organism evidence="2 3">
    <name type="scientific">Mycolicibacterium fallax</name>
    <name type="common">Mycobacterium fallax</name>
    <dbReference type="NCBI Taxonomy" id="1793"/>
    <lineage>
        <taxon>Bacteria</taxon>
        <taxon>Bacillati</taxon>
        <taxon>Actinomycetota</taxon>
        <taxon>Actinomycetes</taxon>
        <taxon>Mycobacteriales</taxon>
        <taxon>Mycobacteriaceae</taxon>
        <taxon>Mycolicibacterium</taxon>
    </lineage>
</organism>
<evidence type="ECO:0000313" key="2">
    <source>
        <dbReference type="EMBL" id="ORV07641.1"/>
    </source>
</evidence>
<gene>
    <name evidence="2" type="ORF">AWC04_02765</name>
</gene>
<name>A0A1X1RJD7_MYCFA</name>
<feature type="compositionally biased region" description="Pro residues" evidence="1">
    <location>
        <begin position="205"/>
        <end position="239"/>
    </location>
</feature>
<feature type="compositionally biased region" description="Low complexity" evidence="1">
    <location>
        <begin position="257"/>
        <end position="294"/>
    </location>
</feature>
<sequence>MSSYAEVVAAIDQVTRATGDVDSWKIDLDPTITDLTALAQRPQVWDVVLESLWRRYPTLFDPLTHLPVSVLPGTRDVGPAPLQGDGAEAIRTAEAALTKQHSTVAMLDLQVITAVLSAHATTAAGARALAALQRDIESAVRTRTDLDTPAGARDFQRYLIGKLREIGAVVEAAGLDATSKATLAGAWNALYDAATGPAKPDPEPDPPVAPQRPAPPAAPGPQAPPAAPGGLPGEPPPYGELPGELPPYGDVPPYSDLPPEALAPAAAPPVNTGAPAPAPAAASALPLPALPSLGGPIGGESAAAPSGSLRPAGLDALFGPEPPLAEDLPGQRSTAEDLDPDEPDADESDPDESDRADADRGDADPGEQPEPPRTVELPGGDRISVADPKLAAALTATLAGTPLREAFTAQGIVLPEPGSPVPQPLDPGRIRTGDIAVFSDRLAVALDDTRAWHDGQIQPIANVSGPSFLGWQHLPTVGAAAVPPGQPGQTPAPTRPAA</sequence>
<dbReference type="AlphaFoldDB" id="A0A1X1RJD7"/>
<accession>A0A1X1RJD7</accession>
<keyword evidence="3" id="KW-1185">Reference proteome</keyword>
<feature type="compositionally biased region" description="Acidic residues" evidence="1">
    <location>
        <begin position="336"/>
        <end position="352"/>
    </location>
</feature>
<proteinExistence type="predicted"/>
<dbReference type="OrthoDB" id="4761006at2"/>
<dbReference type="EMBL" id="LQOJ01000018">
    <property type="protein sequence ID" value="ORV07641.1"/>
    <property type="molecule type" value="Genomic_DNA"/>
</dbReference>
<feature type="region of interest" description="Disordered" evidence="1">
    <location>
        <begin position="194"/>
        <end position="383"/>
    </location>
</feature>
<feature type="compositionally biased region" description="Basic and acidic residues" evidence="1">
    <location>
        <begin position="353"/>
        <end position="363"/>
    </location>
</feature>